<feature type="compositionally biased region" description="Basic and acidic residues" evidence="1">
    <location>
        <begin position="280"/>
        <end position="289"/>
    </location>
</feature>
<feature type="compositionally biased region" description="Basic and acidic residues" evidence="1">
    <location>
        <begin position="50"/>
        <end position="59"/>
    </location>
</feature>
<evidence type="ECO:0000313" key="2">
    <source>
        <dbReference type="EMBL" id="GFS83385.1"/>
    </source>
</evidence>
<dbReference type="AlphaFoldDB" id="A0A8X6MXZ2"/>
<feature type="compositionally biased region" description="Basic and acidic residues" evidence="1">
    <location>
        <begin position="32"/>
        <end position="41"/>
    </location>
</feature>
<keyword evidence="3" id="KW-1185">Reference proteome</keyword>
<feature type="non-terminal residue" evidence="2">
    <location>
        <position position="638"/>
    </location>
</feature>
<dbReference type="Proteomes" id="UP000887013">
    <property type="component" value="Unassembled WGS sequence"/>
</dbReference>
<feature type="compositionally biased region" description="Polar residues" evidence="1">
    <location>
        <begin position="202"/>
        <end position="211"/>
    </location>
</feature>
<feature type="region of interest" description="Disordered" evidence="1">
    <location>
        <begin position="252"/>
        <end position="289"/>
    </location>
</feature>
<protein>
    <submittedName>
        <fullName evidence="2">Uncharacterized protein</fullName>
    </submittedName>
</protein>
<feature type="region of interest" description="Disordered" evidence="1">
    <location>
        <begin position="27"/>
        <end position="59"/>
    </location>
</feature>
<feature type="compositionally biased region" description="Basic and acidic residues" evidence="1">
    <location>
        <begin position="262"/>
        <end position="271"/>
    </location>
</feature>
<comment type="caution">
    <text evidence="2">The sequence shown here is derived from an EMBL/GenBank/DDBJ whole genome shotgun (WGS) entry which is preliminary data.</text>
</comment>
<organism evidence="2 3">
    <name type="scientific">Nephila pilipes</name>
    <name type="common">Giant wood spider</name>
    <name type="synonym">Nephila maculata</name>
    <dbReference type="NCBI Taxonomy" id="299642"/>
    <lineage>
        <taxon>Eukaryota</taxon>
        <taxon>Metazoa</taxon>
        <taxon>Ecdysozoa</taxon>
        <taxon>Arthropoda</taxon>
        <taxon>Chelicerata</taxon>
        <taxon>Arachnida</taxon>
        <taxon>Araneae</taxon>
        <taxon>Araneomorphae</taxon>
        <taxon>Entelegynae</taxon>
        <taxon>Araneoidea</taxon>
        <taxon>Nephilidae</taxon>
        <taxon>Nephila</taxon>
    </lineage>
</organism>
<reference evidence="2" key="1">
    <citation type="submission" date="2020-08" db="EMBL/GenBank/DDBJ databases">
        <title>Multicomponent nature underlies the extraordinary mechanical properties of spider dragline silk.</title>
        <authorList>
            <person name="Kono N."/>
            <person name="Nakamura H."/>
            <person name="Mori M."/>
            <person name="Yoshida Y."/>
            <person name="Ohtoshi R."/>
            <person name="Malay A.D."/>
            <person name="Moran D.A.P."/>
            <person name="Tomita M."/>
            <person name="Numata K."/>
            <person name="Arakawa K."/>
        </authorList>
    </citation>
    <scope>NUCLEOTIDE SEQUENCE</scope>
</reference>
<gene>
    <name evidence="2" type="ORF">NPIL_494141</name>
</gene>
<feature type="compositionally biased region" description="Basic and acidic residues" evidence="1">
    <location>
        <begin position="150"/>
        <end position="159"/>
    </location>
</feature>
<feature type="region of interest" description="Disordered" evidence="1">
    <location>
        <begin position="93"/>
        <end position="159"/>
    </location>
</feature>
<evidence type="ECO:0000256" key="1">
    <source>
        <dbReference type="SAM" id="MobiDB-lite"/>
    </source>
</evidence>
<feature type="non-terminal residue" evidence="2">
    <location>
        <position position="1"/>
    </location>
</feature>
<proteinExistence type="predicted"/>
<name>A0A8X6MXZ2_NEPPI</name>
<feature type="region of interest" description="Disordered" evidence="1">
    <location>
        <begin position="189"/>
        <end position="216"/>
    </location>
</feature>
<dbReference type="EMBL" id="BMAW01003402">
    <property type="protein sequence ID" value="GFS83385.1"/>
    <property type="molecule type" value="Genomic_DNA"/>
</dbReference>
<sequence length="638" mass="71325">EEGPLYGNIPIGEVVPVRLNNEQLISKRKNAKFPERSERRKPNCSASLRNAEENSSERNENSIFENVCIGEWSPEVVELETIRSKRKSLNPQTAIELGEPSGSASASFGENNKLKPVSLNNEQLISKRKNAKFPEQSERRKPNNSASLRNAEENSSERNENSIFENVCIGEWSPEVVELETIRSKRKIRNPQTAKQLGEPSGSASASFGENNKSKPIGYRAQQIRLHFSDEESPIYGNVPIGEVAPVHLSNEQLISKRKNAKFPERSERRKPNNSASLRNAEENSSERNENSIFENVCIGEWSPEVVELETIRSKRKSLNPQTAIELGEPSGSASASFERSERRKPNCSASLRNAEENSSEMNENSIFENVCIGEWSPDVVELETVRSKRKNRNPQTAKELGEPSGSASASFGENNKSKPIGYMAQQIRLPFSDEESPIYGNITIGEVAPVHLSNEQLISKRKNAKFPERSERRKPNCSATLRNAEENSSEMNENSIFENVCIGEWSPEVVELETLLSKRKSLNPQTAIELGEPSGSASASFGENNKSKPIGYNAQQIRLHFSDEESPIYGNIPIGEVAPVHLSNEQLISKRKNAKFPERSERRKPNCSASLRNAEENNSEMNENSIFENVCIGEWSP</sequence>
<evidence type="ECO:0000313" key="3">
    <source>
        <dbReference type="Proteomes" id="UP000887013"/>
    </source>
</evidence>
<feature type="region of interest" description="Disordered" evidence="1">
    <location>
        <begin position="592"/>
        <end position="621"/>
    </location>
</feature>
<feature type="compositionally biased region" description="Polar residues" evidence="1">
    <location>
        <begin position="406"/>
        <end position="415"/>
    </location>
</feature>
<feature type="compositionally biased region" description="Basic and acidic residues" evidence="1">
    <location>
        <begin position="596"/>
        <end position="605"/>
    </location>
</feature>
<feature type="region of interest" description="Disordered" evidence="1">
    <location>
        <begin position="386"/>
        <end position="418"/>
    </location>
</feature>
<feature type="region of interest" description="Disordered" evidence="1">
    <location>
        <begin position="321"/>
        <end position="361"/>
    </location>
</feature>
<accession>A0A8X6MXZ2</accession>